<evidence type="ECO:0000259" key="1">
    <source>
        <dbReference type="Pfam" id="PF07905"/>
    </source>
</evidence>
<evidence type="ECO:0000313" key="4">
    <source>
        <dbReference type="Proteomes" id="UP000693892"/>
    </source>
</evidence>
<dbReference type="Proteomes" id="UP000693892">
    <property type="component" value="Unassembled WGS sequence"/>
</dbReference>
<organism evidence="3 4">
    <name type="scientific">Leucobacter soli</name>
    <dbReference type="NCBI Taxonomy" id="2812850"/>
    <lineage>
        <taxon>Bacteria</taxon>
        <taxon>Bacillati</taxon>
        <taxon>Actinomycetota</taxon>
        <taxon>Actinomycetes</taxon>
        <taxon>Micrococcales</taxon>
        <taxon>Microbacteriaceae</taxon>
        <taxon>Leucobacter</taxon>
    </lineage>
</organism>
<dbReference type="InterPro" id="IPR025736">
    <property type="entry name" value="PucR_C-HTH_dom"/>
</dbReference>
<dbReference type="PANTHER" id="PTHR33744">
    <property type="entry name" value="CARBOHYDRATE DIACID REGULATOR"/>
    <property type="match status" value="1"/>
</dbReference>
<dbReference type="Pfam" id="PF07905">
    <property type="entry name" value="PucR"/>
    <property type="match status" value="1"/>
</dbReference>
<name>A0A916JW53_9MICO</name>
<comment type="caution">
    <text evidence="3">The sequence shown here is derived from an EMBL/GenBank/DDBJ whole genome shotgun (WGS) entry which is preliminary data.</text>
</comment>
<dbReference type="AlphaFoldDB" id="A0A916JW53"/>
<evidence type="ECO:0000259" key="2">
    <source>
        <dbReference type="Pfam" id="PF13556"/>
    </source>
</evidence>
<reference evidence="3" key="1">
    <citation type="submission" date="2021-06" db="EMBL/GenBank/DDBJ databases">
        <authorList>
            <person name="Criscuolo A."/>
        </authorList>
    </citation>
    <scope>NUCLEOTIDE SEQUENCE</scope>
    <source>
        <strain evidence="3">CIP111803</strain>
    </source>
</reference>
<dbReference type="Pfam" id="PF13556">
    <property type="entry name" value="HTH_30"/>
    <property type="match status" value="1"/>
</dbReference>
<keyword evidence="4" id="KW-1185">Reference proteome</keyword>
<feature type="domain" description="Purine catabolism PurC-like" evidence="1">
    <location>
        <begin position="10"/>
        <end position="126"/>
    </location>
</feature>
<gene>
    <name evidence="3" type="ORF">LEUCIP111803_00802</name>
</gene>
<dbReference type="InterPro" id="IPR012914">
    <property type="entry name" value="PucR_dom"/>
</dbReference>
<protein>
    <recommendedName>
        <fullName evidence="5">PucR family transcriptional regulator</fullName>
    </recommendedName>
</protein>
<proteinExistence type="predicted"/>
<sequence length="524" mass="58719">MLRMPRIVDEIIRKPEFGIEVLARNSELEPAVVCRGVQVTEHVDPSPWLHRLEIVLTTGISLTTEAQQQAFVEKLVASKALALIYSAYSGELVPERVIEVCRQHGLTLLRPSPVVPLADMAAFINRRILDGHFATQQTSIKLYRQLVALVIRGASIQKILDTVLDILDFSQTMIIDREGIVLAETGQDPEILALMKHTIRSYRRNARGAGQSFQLPFDQSLCNVIPVQLDGSTHAFIAIVSSRALNEHEELMLEQLHAGVALTLSRDLTDNRWRQQSFTRLLEAVHMGEMSSVLVQERLRAANIDEAVEGVLFRVECETDGSHLAQLIRVLENELIGFTDTVAFHEGAVYFFVPDPSERLGEEIYRSLSPLRNPKVIASMRHSGADGFVRAYQEVNMLAQQQLNSVGFFAAESMDTLTILRSNHDPMLRALVARALGPLFDANGREKPELLHTLETFIRSGCRTGPTAEELHVHRHTVTYRLNQITQLVGLDPRSGDSLLEYTAALRLYRAGVVKCEDITDRTR</sequence>
<evidence type="ECO:0008006" key="5">
    <source>
        <dbReference type="Google" id="ProtNLM"/>
    </source>
</evidence>
<evidence type="ECO:0000313" key="3">
    <source>
        <dbReference type="EMBL" id="CAG7605160.1"/>
    </source>
</evidence>
<dbReference type="EMBL" id="CAJVAP010000007">
    <property type="protein sequence ID" value="CAG7605160.1"/>
    <property type="molecule type" value="Genomic_DNA"/>
</dbReference>
<feature type="domain" description="PucR C-terminal helix-turn-helix" evidence="2">
    <location>
        <begin position="450"/>
        <end position="508"/>
    </location>
</feature>
<accession>A0A916JW53</accession>
<dbReference type="InterPro" id="IPR051448">
    <property type="entry name" value="CdaR-like_regulators"/>
</dbReference>
<dbReference type="PANTHER" id="PTHR33744:SF15">
    <property type="entry name" value="CARBOHYDRATE DIACID REGULATOR"/>
    <property type="match status" value="1"/>
</dbReference>